<dbReference type="PIRSF" id="PIRSF000097">
    <property type="entry name" value="AKR"/>
    <property type="match status" value="1"/>
</dbReference>
<comment type="catalytic activity">
    <reaction evidence="4">
        <text>(R)-pantolactone + NADP(+) = 2-dehydropantolactone + NADPH + H(+)</text>
        <dbReference type="Rhea" id="RHEA:18981"/>
        <dbReference type="ChEBI" id="CHEBI:15378"/>
        <dbReference type="ChEBI" id="CHEBI:16719"/>
        <dbReference type="ChEBI" id="CHEBI:18395"/>
        <dbReference type="ChEBI" id="CHEBI:57783"/>
        <dbReference type="ChEBI" id="CHEBI:58349"/>
        <dbReference type="EC" id="1.1.1.358"/>
    </reaction>
</comment>
<dbReference type="Proteomes" id="UP000002037">
    <property type="component" value="Unassembled WGS sequence"/>
</dbReference>
<evidence type="ECO:0000256" key="9">
    <source>
        <dbReference type="PIRSR" id="PIRSR000097-1"/>
    </source>
</evidence>
<comment type="catalytic activity">
    <reaction evidence="5">
        <text>isatin + NADPH + H(+) = 3-hydroxyindolin-2-one + NADP(+)</text>
        <dbReference type="Rhea" id="RHEA:68608"/>
        <dbReference type="ChEBI" id="CHEBI:15378"/>
        <dbReference type="ChEBI" id="CHEBI:27539"/>
        <dbReference type="ChEBI" id="CHEBI:28536"/>
        <dbReference type="ChEBI" id="CHEBI:57783"/>
        <dbReference type="ChEBI" id="CHEBI:58349"/>
    </reaction>
</comment>
<dbReference type="GO" id="GO:0047011">
    <property type="term" value="F:2-dehydropantolactone reductase (A-specific) activity"/>
    <property type="evidence" value="ECO:0007669"/>
    <property type="project" value="UniProtKB-ARBA"/>
</dbReference>
<accession>C5MGE6</accession>
<comment type="similarity">
    <text evidence="1">Belongs to the aldo/keto reductase family.</text>
</comment>
<dbReference type="GO" id="GO:0042180">
    <property type="term" value="P:ketone metabolic process"/>
    <property type="evidence" value="ECO:0007669"/>
    <property type="project" value="UniProtKB-ARBA"/>
</dbReference>
<dbReference type="PROSITE" id="PS00798">
    <property type="entry name" value="ALDOKETO_REDUCTASE_1"/>
    <property type="match status" value="1"/>
</dbReference>
<evidence type="ECO:0000256" key="3">
    <source>
        <dbReference type="ARBA" id="ARBA00023002"/>
    </source>
</evidence>
<evidence type="ECO:0000256" key="5">
    <source>
        <dbReference type="ARBA" id="ARBA00051098"/>
    </source>
</evidence>
<evidence type="ECO:0000256" key="6">
    <source>
        <dbReference type="ARBA" id="ARBA00066965"/>
    </source>
</evidence>
<evidence type="ECO:0000256" key="10">
    <source>
        <dbReference type="PIRSR" id="PIRSR000097-2"/>
    </source>
</evidence>
<dbReference type="KEGG" id="ctp:CTRG_05139"/>
<keyword evidence="14" id="KW-1185">Reference proteome</keyword>
<dbReference type="GeneID" id="8299295"/>
<name>C5MGE6_CANTT</name>
<proteinExistence type="inferred from homology"/>
<gene>
    <name evidence="13" type="ORF">CTRG_05139</name>
</gene>
<evidence type="ECO:0000256" key="1">
    <source>
        <dbReference type="ARBA" id="ARBA00007905"/>
    </source>
</evidence>
<dbReference type="PRINTS" id="PR00069">
    <property type="entry name" value="ALDKETRDTASE"/>
</dbReference>
<evidence type="ECO:0000256" key="2">
    <source>
        <dbReference type="ARBA" id="ARBA00022857"/>
    </source>
</evidence>
<dbReference type="EC" id="1.1.1.358" evidence="6"/>
<feature type="binding site" evidence="10">
    <location>
        <position position="128"/>
    </location>
    <ligand>
        <name>substrate</name>
    </ligand>
</feature>
<dbReference type="RefSeq" id="XP_002550841.1">
    <property type="nucleotide sequence ID" value="XM_002550795.1"/>
</dbReference>
<evidence type="ECO:0000313" key="14">
    <source>
        <dbReference type="Proteomes" id="UP000002037"/>
    </source>
</evidence>
<dbReference type="InterPro" id="IPR020471">
    <property type="entry name" value="AKR"/>
</dbReference>
<evidence type="ECO:0000256" key="11">
    <source>
        <dbReference type="PIRSR" id="PIRSR000097-3"/>
    </source>
</evidence>
<dbReference type="STRING" id="294747.C5MGE6"/>
<keyword evidence="3" id="KW-0560">Oxidoreductase</keyword>
<dbReference type="PROSITE" id="PS00062">
    <property type="entry name" value="ALDOKETO_REDUCTASE_2"/>
    <property type="match status" value="1"/>
</dbReference>
<dbReference type="EMBL" id="GG692401">
    <property type="protein sequence ID" value="EER31409.1"/>
    <property type="molecule type" value="Genomic_DNA"/>
</dbReference>
<dbReference type="PANTHER" id="PTHR43827">
    <property type="entry name" value="2,5-DIKETO-D-GLUCONIC ACID REDUCTASE"/>
    <property type="match status" value="1"/>
</dbReference>
<dbReference type="FunFam" id="3.20.20.100:FF:000002">
    <property type="entry name" value="2,5-diketo-D-gluconic acid reductase A"/>
    <property type="match status" value="1"/>
</dbReference>
<dbReference type="AlphaFoldDB" id="C5MGE6"/>
<reference evidence="13 14" key="1">
    <citation type="journal article" date="2009" name="Nature">
        <title>Evolution of pathogenicity and sexual reproduction in eight Candida genomes.</title>
        <authorList>
            <person name="Butler G."/>
            <person name="Rasmussen M.D."/>
            <person name="Lin M.F."/>
            <person name="Santos M.A."/>
            <person name="Sakthikumar S."/>
            <person name="Munro C.A."/>
            <person name="Rheinbay E."/>
            <person name="Grabherr M."/>
            <person name="Forche A."/>
            <person name="Reedy J.L."/>
            <person name="Agrafioti I."/>
            <person name="Arnaud M.B."/>
            <person name="Bates S."/>
            <person name="Brown A.J."/>
            <person name="Brunke S."/>
            <person name="Costanzo M.C."/>
            <person name="Fitzpatrick D.A."/>
            <person name="de Groot P.W."/>
            <person name="Harris D."/>
            <person name="Hoyer L.L."/>
            <person name="Hube B."/>
            <person name="Klis F.M."/>
            <person name="Kodira C."/>
            <person name="Lennard N."/>
            <person name="Logue M.E."/>
            <person name="Martin R."/>
            <person name="Neiman A.M."/>
            <person name="Nikolaou E."/>
            <person name="Quail M.A."/>
            <person name="Quinn J."/>
            <person name="Santos M.C."/>
            <person name="Schmitzberger F.F."/>
            <person name="Sherlock G."/>
            <person name="Shah P."/>
            <person name="Silverstein K.A."/>
            <person name="Skrzypek M.S."/>
            <person name="Soll D."/>
            <person name="Staggs R."/>
            <person name="Stansfield I."/>
            <person name="Stumpf M.P."/>
            <person name="Sudbery P.E."/>
            <person name="Srikantha T."/>
            <person name="Zeng Q."/>
            <person name="Berman J."/>
            <person name="Berriman M."/>
            <person name="Heitman J."/>
            <person name="Gow N.A."/>
            <person name="Lorenz M.C."/>
            <person name="Birren B.W."/>
            <person name="Kellis M."/>
            <person name="Cuomo C.A."/>
        </authorList>
    </citation>
    <scope>NUCLEOTIDE SEQUENCE [LARGE SCALE GENOMIC DNA]</scope>
    <source>
        <strain evidence="14">ATCC MYA-3404 / T1</strain>
    </source>
</reference>
<protein>
    <recommendedName>
        <fullName evidence="7">2-dehydropantolactone reductase</fullName>
        <ecNumber evidence="6">1.1.1.358</ecNumber>
    </recommendedName>
    <alternativeName>
        <fullName evidence="7">2-dehydropantolactone reductase</fullName>
    </alternativeName>
    <alternativeName>
        <fullName evidence="8">Ketopantoyl-lactone reductase</fullName>
    </alternativeName>
</protein>
<dbReference type="GO" id="GO:0016652">
    <property type="term" value="F:oxidoreductase activity, acting on NAD(P)H as acceptor"/>
    <property type="evidence" value="ECO:0007669"/>
    <property type="project" value="InterPro"/>
</dbReference>
<evidence type="ECO:0000313" key="13">
    <source>
        <dbReference type="EMBL" id="EER31409.1"/>
    </source>
</evidence>
<keyword evidence="2" id="KW-0521">NADP</keyword>
<dbReference type="Pfam" id="PF00248">
    <property type="entry name" value="Aldo_ket_red"/>
    <property type="match status" value="1"/>
</dbReference>
<dbReference type="SMR" id="C5MGE6"/>
<evidence type="ECO:0000256" key="4">
    <source>
        <dbReference type="ARBA" id="ARBA00050878"/>
    </source>
</evidence>
<sequence>MTTASHPVKLTKQFKTKSGSDVSIATGTGTKWKKDAKDDDINQELVDQILLALKLGFRHIDTAEVYNTQAEVGEAVKQSGIPREELWITTKYNPGWRTISASSASPSASIDKALKQLDTDYIDLYLIHQPFFTEESTHGYTLEDVWNVLIDYKKQGKIREIGVSNFAQEHIERLKKISEPEFYPVVNQIESHPFLQDQSKGITEYSQANGILVEAFSPLTPVSRVEKNALTGYLDELSKKYNKTGGQILLRWTLQRGILPITTSAKEDRIKEALDVFDFELTQEEFDKIAEIGKENPHRVFFHDEFKDLE</sequence>
<dbReference type="HOGENOM" id="CLU_023205_0_3_1"/>
<dbReference type="InterPro" id="IPR023210">
    <property type="entry name" value="NADP_OxRdtase_dom"/>
</dbReference>
<dbReference type="VEuPathDB" id="FungiDB:CTRG_05139"/>
<organism evidence="13 14">
    <name type="scientific">Candida tropicalis (strain ATCC MYA-3404 / T1)</name>
    <name type="common">Yeast</name>
    <dbReference type="NCBI Taxonomy" id="294747"/>
    <lineage>
        <taxon>Eukaryota</taxon>
        <taxon>Fungi</taxon>
        <taxon>Dikarya</taxon>
        <taxon>Ascomycota</taxon>
        <taxon>Saccharomycotina</taxon>
        <taxon>Pichiomycetes</taxon>
        <taxon>Debaryomycetaceae</taxon>
        <taxon>Candida/Lodderomyces clade</taxon>
        <taxon>Candida</taxon>
    </lineage>
</organism>
<evidence type="ECO:0000259" key="12">
    <source>
        <dbReference type="Pfam" id="PF00248"/>
    </source>
</evidence>
<dbReference type="CDD" id="cd19120">
    <property type="entry name" value="AKR_AKR3C2-3"/>
    <property type="match status" value="1"/>
</dbReference>
<feature type="domain" description="NADP-dependent oxidoreductase" evidence="12">
    <location>
        <begin position="35"/>
        <end position="292"/>
    </location>
</feature>
<feature type="active site" description="Proton donor" evidence="9">
    <location>
        <position position="66"/>
    </location>
</feature>
<dbReference type="Gene3D" id="3.20.20.100">
    <property type="entry name" value="NADP-dependent oxidoreductase domain"/>
    <property type="match status" value="1"/>
</dbReference>
<feature type="site" description="Lowers pKa of active site Tyr" evidence="11">
    <location>
        <position position="91"/>
    </location>
</feature>
<evidence type="ECO:0000256" key="7">
    <source>
        <dbReference type="ARBA" id="ARBA00079693"/>
    </source>
</evidence>
<dbReference type="InterPro" id="IPR018170">
    <property type="entry name" value="Aldo/ket_reductase_CS"/>
</dbReference>
<dbReference type="InterPro" id="IPR036812">
    <property type="entry name" value="NAD(P)_OxRdtase_dom_sf"/>
</dbReference>
<dbReference type="PANTHER" id="PTHR43827:SF3">
    <property type="entry name" value="NADP-DEPENDENT OXIDOREDUCTASE DOMAIN-CONTAINING PROTEIN"/>
    <property type="match status" value="1"/>
</dbReference>
<evidence type="ECO:0000256" key="8">
    <source>
        <dbReference type="ARBA" id="ARBA00081322"/>
    </source>
</evidence>
<dbReference type="OrthoDB" id="416253at2759"/>
<dbReference type="InterPro" id="IPR044494">
    <property type="entry name" value="AKR3C2/3"/>
</dbReference>
<dbReference type="SUPFAM" id="SSF51430">
    <property type="entry name" value="NAD(P)-linked oxidoreductase"/>
    <property type="match status" value="1"/>
</dbReference>
<dbReference type="eggNOG" id="KOG1577">
    <property type="taxonomic scope" value="Eukaryota"/>
</dbReference>